<organism evidence="3 4">
    <name type="scientific">Pragia fontium DSM 5563 = ATCC 49100</name>
    <dbReference type="NCBI Taxonomy" id="1122977"/>
    <lineage>
        <taxon>Bacteria</taxon>
        <taxon>Pseudomonadati</taxon>
        <taxon>Pseudomonadota</taxon>
        <taxon>Gammaproteobacteria</taxon>
        <taxon>Enterobacterales</taxon>
        <taxon>Budviciaceae</taxon>
        <taxon>Pragia</taxon>
    </lineage>
</organism>
<proteinExistence type="predicted"/>
<dbReference type="PANTHER" id="PTHR34216">
    <property type="match status" value="1"/>
</dbReference>
<evidence type="ECO:0000313" key="4">
    <source>
        <dbReference type="Proteomes" id="UP000226420"/>
    </source>
</evidence>
<keyword evidence="1" id="KW-0732">Signal</keyword>
<dbReference type="EMBL" id="FOLW01000007">
    <property type="protein sequence ID" value="SFD06322.1"/>
    <property type="molecule type" value="Genomic_DNA"/>
</dbReference>
<sequence>MSLKRFSITQIILSLLIVLFVASNAYSETENEYNDEEMIPVQVRIVEDSEILAQVGNNIIKVGRLNKDEEMMVYPLSSDYYEFTFGNAHGLISRDDVLPMRKSKNILGLALTNLQKINQNLITVRPTTIYNHPKDNSSVFGVLEENLRYPIIGRLRESDDSLWYEINIGDDAKYIRADECELDNGVPILTYHHILKDSENKYFRHTSTTTSDTAFDSQMAYLKEAGYETISLYQLEGYLNNSVNIPAKALVLTFDDGLKSVYRYAYPVLKKYDLQATAFIISSRIKRHPQAWDPNDLQFMSISELKQIQEVFDIQSHTHFLHRYSDDKLPVLLSRTEHNIELDFEHSRRALTQFNPKVIYLSYPFGGYNADAIQAARLAGYHLAVTTVRGKVKPGDNPFALKRLYILKTDSITAMAERIANTRSDVKPIQPKQ</sequence>
<dbReference type="InterPro" id="IPR011330">
    <property type="entry name" value="Glyco_hydro/deAcase_b/a-brl"/>
</dbReference>
<dbReference type="PANTHER" id="PTHR34216:SF13">
    <property type="entry name" value="XYLANASE_CHITIN DEACETYLASE"/>
    <property type="match status" value="1"/>
</dbReference>
<gene>
    <name evidence="3" type="ORF">SAMN02745723_107131</name>
</gene>
<feature type="domain" description="NodB homology" evidence="2">
    <location>
        <begin position="248"/>
        <end position="433"/>
    </location>
</feature>
<dbReference type="InterPro" id="IPR002509">
    <property type="entry name" value="NODB_dom"/>
</dbReference>
<dbReference type="PROSITE" id="PS51677">
    <property type="entry name" value="NODB"/>
    <property type="match status" value="1"/>
</dbReference>
<name>A0AAJ4WBQ6_9GAMM</name>
<evidence type="ECO:0000256" key="1">
    <source>
        <dbReference type="ARBA" id="ARBA00022729"/>
    </source>
</evidence>
<accession>A0AAJ4WBQ6</accession>
<dbReference type="AlphaFoldDB" id="A0AAJ4WBQ6"/>
<protein>
    <submittedName>
        <fullName evidence="3">Peptidoglycan/xylan/chitin deacetylase, PgdA/CDA1 family</fullName>
    </submittedName>
</protein>
<evidence type="ECO:0000313" key="3">
    <source>
        <dbReference type="EMBL" id="SFD06322.1"/>
    </source>
</evidence>
<dbReference type="Proteomes" id="UP000226420">
    <property type="component" value="Unassembled WGS sequence"/>
</dbReference>
<dbReference type="SUPFAM" id="SSF88713">
    <property type="entry name" value="Glycoside hydrolase/deacetylase"/>
    <property type="match status" value="1"/>
</dbReference>
<dbReference type="Gene3D" id="3.20.20.370">
    <property type="entry name" value="Glycoside hydrolase/deacetylase"/>
    <property type="match status" value="1"/>
</dbReference>
<dbReference type="RefSeq" id="WP_074823376.1">
    <property type="nucleotide sequence ID" value="NZ_FOLW01000007.1"/>
</dbReference>
<evidence type="ECO:0000259" key="2">
    <source>
        <dbReference type="PROSITE" id="PS51677"/>
    </source>
</evidence>
<comment type="caution">
    <text evidence="3">The sequence shown here is derived from an EMBL/GenBank/DDBJ whole genome shotgun (WGS) entry which is preliminary data.</text>
</comment>
<reference evidence="3 4" key="1">
    <citation type="submission" date="2016-10" db="EMBL/GenBank/DDBJ databases">
        <authorList>
            <person name="Varghese N."/>
            <person name="Submissions S."/>
        </authorList>
    </citation>
    <scope>NUCLEOTIDE SEQUENCE [LARGE SCALE GENOMIC DNA]</scope>
    <source>
        <strain evidence="3 4">DSM 5563</strain>
    </source>
</reference>
<dbReference type="InterPro" id="IPR051398">
    <property type="entry name" value="Polysacch_Deacetylase"/>
</dbReference>
<dbReference type="GO" id="GO:0016810">
    <property type="term" value="F:hydrolase activity, acting on carbon-nitrogen (but not peptide) bonds"/>
    <property type="evidence" value="ECO:0007669"/>
    <property type="project" value="InterPro"/>
</dbReference>
<dbReference type="Pfam" id="PF01522">
    <property type="entry name" value="Polysacc_deac_1"/>
    <property type="match status" value="1"/>
</dbReference>
<dbReference type="CDD" id="cd10966">
    <property type="entry name" value="CE4_yadE_5s"/>
    <property type="match status" value="1"/>
</dbReference>
<dbReference type="GO" id="GO:0005975">
    <property type="term" value="P:carbohydrate metabolic process"/>
    <property type="evidence" value="ECO:0007669"/>
    <property type="project" value="InterPro"/>
</dbReference>